<feature type="repeat" description="PPR" evidence="3">
    <location>
        <begin position="340"/>
        <end position="375"/>
    </location>
</feature>
<dbReference type="PANTHER" id="PTHR24015:SF548">
    <property type="entry name" value="OS08G0340900 PROTEIN"/>
    <property type="match status" value="1"/>
</dbReference>
<comment type="caution">
    <text evidence="5">The sequence shown here is derived from an EMBL/GenBank/DDBJ whole genome shotgun (WGS) entry which is preliminary data.</text>
</comment>
<dbReference type="GO" id="GO:0003723">
    <property type="term" value="F:RNA binding"/>
    <property type="evidence" value="ECO:0007669"/>
    <property type="project" value="InterPro"/>
</dbReference>
<dbReference type="Gene3D" id="1.25.40.10">
    <property type="entry name" value="Tetratricopeptide repeat domain"/>
    <property type="match status" value="3"/>
</dbReference>
<dbReference type="GO" id="GO:0009451">
    <property type="term" value="P:RNA modification"/>
    <property type="evidence" value="ECO:0007669"/>
    <property type="project" value="InterPro"/>
</dbReference>
<dbReference type="InterPro" id="IPR046960">
    <property type="entry name" value="PPR_At4g14850-like_plant"/>
</dbReference>
<protein>
    <submittedName>
        <fullName evidence="5">Pentatricopeptide repeat-containing protein</fullName>
    </submittedName>
</protein>
<dbReference type="EMBL" id="JAMFTS010000005">
    <property type="protein sequence ID" value="KAJ4752417.1"/>
    <property type="molecule type" value="Genomic_DNA"/>
</dbReference>
<sequence length="451" mass="49877">MATPIPPTSISIRPTLLHSTPPSTNPNSTTSRPHPFEHYKNQVIRLAERGQLDLAVKTLSAMPYKPDLVSSYVLLQSCIRNNDLYHGGAVHRLLLSSGVKLDTAISNSLITLYSKCGDYNMCYSLFSQLGADCDLFSWDTIITSAAQNGRKKNTLELFCKMLKSGFTPKLYIFCAVIKACSNRDFFWVGWVILASLIKNGSSRKNAAVVRSLIDMFAKNDDLKSARKVFDGISDKNVALWTQLITRYGQKGFVKEAIELFVEMLLDGKFEPDHFTLSSVLSSCADMGSIKLGRQFHAFAIKTGTIDLPVNCALIDVYAKYGNGESIEDARKVFDKMTVQNVLSWTALMSGYVQNGGNKEALDLFIEMILEGDVKPNDVTYSTILKACANLVDMDLAKQIHAHITKLGLCSVNSVGDALMSMYSNSGSMEETYNAFSQTPTHNMVSYSMEQV</sequence>
<dbReference type="PANTHER" id="PTHR24015">
    <property type="entry name" value="OS07G0578800 PROTEIN-RELATED"/>
    <property type="match status" value="1"/>
</dbReference>
<dbReference type="InterPro" id="IPR011990">
    <property type="entry name" value="TPR-like_helical_dom_sf"/>
</dbReference>
<feature type="compositionally biased region" description="Low complexity" evidence="4">
    <location>
        <begin position="8"/>
        <end position="33"/>
    </location>
</feature>
<dbReference type="InterPro" id="IPR002885">
    <property type="entry name" value="PPR_rpt"/>
</dbReference>
<evidence type="ECO:0000313" key="7">
    <source>
        <dbReference type="Proteomes" id="UP001140206"/>
    </source>
</evidence>
<dbReference type="EMBL" id="JAMFTS010005157">
    <property type="protein sequence ID" value="KAJ4733987.1"/>
    <property type="molecule type" value="Genomic_DNA"/>
</dbReference>
<dbReference type="Pfam" id="PF13812">
    <property type="entry name" value="PPR_3"/>
    <property type="match status" value="1"/>
</dbReference>
<dbReference type="Proteomes" id="UP001140206">
    <property type="component" value="Chromosome 5"/>
</dbReference>
<dbReference type="AlphaFoldDB" id="A0AAV8ATG5"/>
<organism evidence="5 7">
    <name type="scientific">Rhynchospora pubera</name>
    <dbReference type="NCBI Taxonomy" id="906938"/>
    <lineage>
        <taxon>Eukaryota</taxon>
        <taxon>Viridiplantae</taxon>
        <taxon>Streptophyta</taxon>
        <taxon>Embryophyta</taxon>
        <taxon>Tracheophyta</taxon>
        <taxon>Spermatophyta</taxon>
        <taxon>Magnoliopsida</taxon>
        <taxon>Liliopsida</taxon>
        <taxon>Poales</taxon>
        <taxon>Cyperaceae</taxon>
        <taxon>Cyperoideae</taxon>
        <taxon>Rhynchosporeae</taxon>
        <taxon>Rhynchospora</taxon>
    </lineage>
</organism>
<accession>A0AAV8ATG5</accession>
<gene>
    <name evidence="5" type="ORF">LUZ62_000109</name>
    <name evidence="6" type="ORF">LUZ62_086822</name>
</gene>
<evidence type="ECO:0000256" key="2">
    <source>
        <dbReference type="ARBA" id="ARBA00022946"/>
    </source>
</evidence>
<evidence type="ECO:0000256" key="3">
    <source>
        <dbReference type="PROSITE-ProRule" id="PRU00708"/>
    </source>
</evidence>
<dbReference type="PROSITE" id="PS51375">
    <property type="entry name" value="PPR"/>
    <property type="match status" value="3"/>
</dbReference>
<evidence type="ECO:0000313" key="6">
    <source>
        <dbReference type="EMBL" id="KAJ4752417.1"/>
    </source>
</evidence>
<reference evidence="5" key="1">
    <citation type="submission" date="2022-08" db="EMBL/GenBank/DDBJ databases">
        <authorList>
            <person name="Marques A."/>
        </authorList>
    </citation>
    <scope>NUCLEOTIDE SEQUENCE</scope>
    <source>
        <strain evidence="5">RhyPub2mFocal</strain>
        <tissue evidence="5">Leaves</tissue>
    </source>
</reference>
<name>A0AAV8ATG5_9POAL</name>
<proteinExistence type="predicted"/>
<feature type="repeat" description="PPR" evidence="3">
    <location>
        <begin position="236"/>
        <end position="271"/>
    </location>
</feature>
<evidence type="ECO:0000313" key="5">
    <source>
        <dbReference type="EMBL" id="KAJ4733987.1"/>
    </source>
</evidence>
<dbReference type="Pfam" id="PF13041">
    <property type="entry name" value="PPR_2"/>
    <property type="match status" value="1"/>
</dbReference>
<keyword evidence="7" id="KW-1185">Reference proteome</keyword>
<dbReference type="NCBIfam" id="TIGR00756">
    <property type="entry name" value="PPR"/>
    <property type="match status" value="1"/>
</dbReference>
<evidence type="ECO:0000256" key="4">
    <source>
        <dbReference type="SAM" id="MobiDB-lite"/>
    </source>
</evidence>
<evidence type="ECO:0000256" key="1">
    <source>
        <dbReference type="ARBA" id="ARBA00022737"/>
    </source>
</evidence>
<dbReference type="FunFam" id="1.25.40.10:FF:000196">
    <property type="entry name" value="Pentatricopeptide repeat-containing protein At4g14850"/>
    <property type="match status" value="1"/>
</dbReference>
<dbReference type="Pfam" id="PF01535">
    <property type="entry name" value="PPR"/>
    <property type="match status" value="3"/>
</dbReference>
<feature type="repeat" description="PPR" evidence="3">
    <location>
        <begin position="134"/>
        <end position="168"/>
    </location>
</feature>
<keyword evidence="1" id="KW-0677">Repeat</keyword>
<keyword evidence="2" id="KW-0809">Transit peptide</keyword>
<feature type="region of interest" description="Disordered" evidence="4">
    <location>
        <begin position="1"/>
        <end position="35"/>
    </location>
</feature>